<keyword evidence="3" id="KW-1185">Reference proteome</keyword>
<protein>
    <submittedName>
        <fullName evidence="2">IS1 family transposase</fullName>
    </submittedName>
</protein>
<accession>A0ABT0CDA9</accession>
<proteinExistence type="predicted"/>
<dbReference type="RefSeq" id="WP_425244403.1">
    <property type="nucleotide sequence ID" value="NZ_JAFIRA010000036.1"/>
</dbReference>
<dbReference type="InterPro" id="IPR003220">
    <property type="entry name" value="InsA_N_dom_Znf"/>
</dbReference>
<evidence type="ECO:0000259" key="1">
    <source>
        <dbReference type="Pfam" id="PF03811"/>
    </source>
</evidence>
<dbReference type="Proteomes" id="UP000830835">
    <property type="component" value="Unassembled WGS sequence"/>
</dbReference>
<dbReference type="Pfam" id="PF03811">
    <property type="entry name" value="Zn_ribbon_InsA"/>
    <property type="match status" value="1"/>
</dbReference>
<name>A0ABT0CDA9_THEVL</name>
<reference evidence="2" key="1">
    <citation type="submission" date="2021-02" db="EMBL/GenBank/DDBJ databases">
        <title>The CRISPR/cas machinery reduction and long-range gene transfer in the hot spring cyanobacterium Synechococcus.</title>
        <authorList>
            <person name="Dvorak P."/>
            <person name="Jahodarova E."/>
            <person name="Hasler P."/>
            <person name="Poulickova A."/>
        </authorList>
    </citation>
    <scope>NUCLEOTIDE SEQUENCE</scope>
    <source>
        <strain evidence="2">Rupite</strain>
    </source>
</reference>
<sequence length="32" mass="3623">MIMVQCPECNSTSVVKYGKIHNGKQRYRPAPS</sequence>
<evidence type="ECO:0000313" key="2">
    <source>
        <dbReference type="EMBL" id="MCJ2543768.1"/>
    </source>
</evidence>
<organism evidence="2 3">
    <name type="scientific">Thermostichus vulcanus str. 'Rupite'</name>
    <dbReference type="NCBI Taxonomy" id="2813851"/>
    <lineage>
        <taxon>Bacteria</taxon>
        <taxon>Bacillati</taxon>
        <taxon>Cyanobacteriota</taxon>
        <taxon>Cyanophyceae</taxon>
        <taxon>Thermostichales</taxon>
        <taxon>Thermostichaceae</taxon>
        <taxon>Thermostichus</taxon>
    </lineage>
</organism>
<evidence type="ECO:0000313" key="3">
    <source>
        <dbReference type="Proteomes" id="UP000830835"/>
    </source>
</evidence>
<comment type="caution">
    <text evidence="2">The sequence shown here is derived from an EMBL/GenBank/DDBJ whole genome shotgun (WGS) entry which is preliminary data.</text>
</comment>
<gene>
    <name evidence="2" type="ORF">JX360_12775</name>
</gene>
<dbReference type="EMBL" id="JAFIRA010000036">
    <property type="protein sequence ID" value="MCJ2543768.1"/>
    <property type="molecule type" value="Genomic_DNA"/>
</dbReference>
<feature type="domain" description="InsA N-terminal zinc ribbon" evidence="1">
    <location>
        <begin position="3"/>
        <end position="28"/>
    </location>
</feature>